<dbReference type="Pfam" id="PF00171">
    <property type="entry name" value="Aldedh"/>
    <property type="match status" value="1"/>
</dbReference>
<dbReference type="PANTHER" id="PTHR42862">
    <property type="entry name" value="DELTA-1-PYRROLINE-5-CARBOXYLATE DEHYDROGENASE 1, ISOFORM A-RELATED"/>
    <property type="match status" value="1"/>
</dbReference>
<dbReference type="Gene3D" id="3.40.309.10">
    <property type="entry name" value="Aldehyde Dehydrogenase, Chain A, domain 2"/>
    <property type="match status" value="1"/>
</dbReference>
<protein>
    <recommendedName>
        <fullName evidence="9 10">Multifunctional fusion protein</fullName>
    </recommendedName>
    <domain>
        <recommendedName>
            <fullName evidence="10">Delta-1-pyrroline-5-carboxylate dehydrogenase</fullName>
            <shortName evidence="10">P5C dehydrogenase</shortName>
        </recommendedName>
        <alternativeName>
            <fullName evidence="9">L-glutamate gamma-semialdehyde dehydrogenase</fullName>
        </alternativeName>
    </domain>
    <domain>
        <recommendedName>
            <fullName evidence="9">L-glutamate gamma-semialdehyde dehydrogenase</fullName>
            <ecNumber evidence="9">1.2.1.88</ecNumber>
        </recommendedName>
    </domain>
</protein>
<evidence type="ECO:0000256" key="3">
    <source>
        <dbReference type="ARBA" id="ARBA00023002"/>
    </source>
</evidence>
<feature type="domain" description="Aldehyde dehydrogenase" evidence="11">
    <location>
        <begin position="72"/>
        <end position="534"/>
    </location>
</feature>
<evidence type="ECO:0000256" key="8">
    <source>
        <dbReference type="RuleBase" id="RU003345"/>
    </source>
</evidence>
<dbReference type="InterPro" id="IPR016161">
    <property type="entry name" value="Ald_DH/histidinol_DH"/>
</dbReference>
<keyword evidence="5 9" id="KW-0642">Proline metabolism</keyword>
<evidence type="ECO:0000256" key="10">
    <source>
        <dbReference type="RuleBase" id="RU366030"/>
    </source>
</evidence>
<dbReference type="AlphaFoldDB" id="A0AAV6UA84"/>
<dbReference type="InterPro" id="IPR015590">
    <property type="entry name" value="Aldehyde_DH_dom"/>
</dbReference>
<comment type="catalytic activity">
    <reaction evidence="6 9">
        <text>L-glutamate 5-semialdehyde + NAD(+) + H2O = L-glutamate + NADH + 2 H(+)</text>
        <dbReference type="Rhea" id="RHEA:30235"/>
        <dbReference type="ChEBI" id="CHEBI:15377"/>
        <dbReference type="ChEBI" id="CHEBI:15378"/>
        <dbReference type="ChEBI" id="CHEBI:29985"/>
        <dbReference type="ChEBI" id="CHEBI:57540"/>
        <dbReference type="ChEBI" id="CHEBI:57945"/>
        <dbReference type="ChEBI" id="CHEBI:58066"/>
        <dbReference type="EC" id="1.2.1.88"/>
    </reaction>
</comment>
<organism evidence="12 13">
    <name type="scientific">Oedothorax gibbosus</name>
    <dbReference type="NCBI Taxonomy" id="931172"/>
    <lineage>
        <taxon>Eukaryota</taxon>
        <taxon>Metazoa</taxon>
        <taxon>Ecdysozoa</taxon>
        <taxon>Arthropoda</taxon>
        <taxon>Chelicerata</taxon>
        <taxon>Arachnida</taxon>
        <taxon>Araneae</taxon>
        <taxon>Araneomorphae</taxon>
        <taxon>Entelegynae</taxon>
        <taxon>Araneoidea</taxon>
        <taxon>Linyphiidae</taxon>
        <taxon>Erigoninae</taxon>
        <taxon>Oedothorax</taxon>
    </lineage>
</organism>
<dbReference type="CDD" id="cd07123">
    <property type="entry name" value="ALDH_F4-17_P5CDH"/>
    <property type="match status" value="1"/>
</dbReference>
<evidence type="ECO:0000256" key="2">
    <source>
        <dbReference type="ARBA" id="ARBA00009986"/>
    </source>
</evidence>
<reference evidence="12 13" key="1">
    <citation type="journal article" date="2022" name="Nat. Ecol. Evol.">
        <title>A masculinizing supergene underlies an exaggerated male reproductive morph in a spider.</title>
        <authorList>
            <person name="Hendrickx F."/>
            <person name="De Corte Z."/>
            <person name="Sonet G."/>
            <person name="Van Belleghem S.M."/>
            <person name="Kostlbacher S."/>
            <person name="Vangestel C."/>
        </authorList>
    </citation>
    <scope>NUCLEOTIDE SEQUENCE [LARGE SCALE GENOMIC DNA]</scope>
    <source>
        <strain evidence="12">W744_W776</strain>
    </source>
</reference>
<keyword evidence="4 9" id="KW-0520">NAD</keyword>
<dbReference type="FunFam" id="3.40.309.10:FF:000005">
    <property type="entry name" value="1-pyrroline-5-carboxylate dehydrogenase 1"/>
    <property type="match status" value="1"/>
</dbReference>
<feature type="active site" evidence="7">
    <location>
        <position position="305"/>
    </location>
</feature>
<evidence type="ECO:0000313" key="13">
    <source>
        <dbReference type="Proteomes" id="UP000827092"/>
    </source>
</evidence>
<evidence type="ECO:0000256" key="6">
    <source>
        <dbReference type="ARBA" id="ARBA00048142"/>
    </source>
</evidence>
<dbReference type="SUPFAM" id="SSF53720">
    <property type="entry name" value="ALDH-like"/>
    <property type="match status" value="1"/>
</dbReference>
<keyword evidence="13" id="KW-1185">Reference proteome</keyword>
<dbReference type="EMBL" id="JAFNEN010000552">
    <property type="protein sequence ID" value="KAG8180753.1"/>
    <property type="molecule type" value="Genomic_DNA"/>
</dbReference>
<dbReference type="InterPro" id="IPR016162">
    <property type="entry name" value="Ald_DH_N"/>
</dbReference>
<evidence type="ECO:0000256" key="4">
    <source>
        <dbReference type="ARBA" id="ARBA00023027"/>
    </source>
</evidence>
<dbReference type="InterPro" id="IPR016163">
    <property type="entry name" value="Ald_DH_C"/>
</dbReference>
<dbReference type="EC" id="1.2.1.88" evidence="9"/>
<dbReference type="Gene3D" id="3.40.605.10">
    <property type="entry name" value="Aldehyde Dehydrogenase, Chain A, domain 1"/>
    <property type="match status" value="1"/>
</dbReference>
<dbReference type="GO" id="GO:0005759">
    <property type="term" value="C:mitochondrial matrix"/>
    <property type="evidence" value="ECO:0007669"/>
    <property type="project" value="TreeGrafter"/>
</dbReference>
<evidence type="ECO:0000256" key="1">
    <source>
        <dbReference type="ARBA" id="ARBA00004786"/>
    </source>
</evidence>
<comment type="pathway">
    <text evidence="1 9">Amino-acid degradation; L-proline degradation into L-glutamate; L-glutamate from L-proline: step 2/2.</text>
</comment>
<dbReference type="GO" id="GO:0010133">
    <property type="term" value="P:L-proline catabolic process to L-glutamate"/>
    <property type="evidence" value="ECO:0007669"/>
    <property type="project" value="UniProtKB-UniRule"/>
</dbReference>
<dbReference type="Proteomes" id="UP000827092">
    <property type="component" value="Unassembled WGS sequence"/>
</dbReference>
<name>A0AAV6UA84_9ARAC</name>
<evidence type="ECO:0000256" key="5">
    <source>
        <dbReference type="ARBA" id="ARBA00023062"/>
    </source>
</evidence>
<dbReference type="PROSITE" id="PS00070">
    <property type="entry name" value="ALDEHYDE_DEHYDR_CYS"/>
    <property type="match status" value="1"/>
</dbReference>
<sequence length="553" mass="61213">MAKRARVTPVSVAAKVDDFEVKNEPVLQYLKGSKERKELFEAIAKYKDTCTEIPIVIGGKEIYAGDVRYQVMPFDHEKKIAKYYWAKPDLISKAIDESQAVRVQWEKTPLSERIKLFLKAADLVSGKYRMDLNATTMLGQGKNIMQAEVDAAAELADFFRFNAFFAKELVKYQPLSPDPNTTTNTFRFRGIEGFIASISPFNFTAIGGNLASGPTLMGNVVVWKPSDTAMLSNYIVFKILTEAGFPPGVINFVPADGPVFGNVVTTSPYLSGINFTGSLKTFQLLLKLTSENVAVYRNFPRLVGECGGKNFHFVHKSADVKSVVASSIRSAFEYSGQKCSALDRMYVPESLWPQIKEGLLEIREQIKVGSPLEPDTFVSAVIDAIAFNKVKGFIDHAAKSPDCTILGGGKCDDSKGYFIEPTIIITTNPADLTMKEEIFGPVLVVYVYPENKVQDALELVKDNKYALTGAVFAQDREFLEHATEELKMTAGNFYVNDKSTGSVVGQQPFGGGRLSGTNDKAGGPHYMLKWASPQVVKETFVPLHEWKYPYMEA</sequence>
<evidence type="ECO:0000256" key="9">
    <source>
        <dbReference type="RuleBase" id="RU366016"/>
    </source>
</evidence>
<dbReference type="NCBIfam" id="TIGR01236">
    <property type="entry name" value="D1pyr5carbox1"/>
    <property type="match status" value="1"/>
</dbReference>
<dbReference type="GO" id="GO:0003842">
    <property type="term" value="F:L-glutamate gamma-semialdehyde dehydrogenase activity"/>
    <property type="evidence" value="ECO:0007669"/>
    <property type="project" value="UniProtKB-UniRule"/>
</dbReference>
<gene>
    <name evidence="12" type="ORF">JTE90_026227</name>
</gene>
<keyword evidence="3 8" id="KW-0560">Oxidoreductase</keyword>
<dbReference type="PROSITE" id="PS00687">
    <property type="entry name" value="ALDEHYDE_DEHYDR_GLU"/>
    <property type="match status" value="1"/>
</dbReference>
<accession>A0AAV6UA84</accession>
<dbReference type="InterPro" id="IPR005931">
    <property type="entry name" value="P5CDH/ALDH4A1"/>
</dbReference>
<comment type="similarity">
    <text evidence="2 8">Belongs to the aldehyde dehydrogenase family.</text>
</comment>
<evidence type="ECO:0000313" key="12">
    <source>
        <dbReference type="EMBL" id="KAG8180753.1"/>
    </source>
</evidence>
<dbReference type="PANTHER" id="PTHR42862:SF1">
    <property type="entry name" value="DELTA-1-PYRROLINE-5-CARBOXYLATE DEHYDROGENASE 2, ISOFORM A-RELATED"/>
    <property type="match status" value="1"/>
</dbReference>
<dbReference type="FunFam" id="3.40.605.10:FF:000006">
    <property type="entry name" value="1-pyrroline-5-carboxylate dehydrogenase"/>
    <property type="match status" value="1"/>
</dbReference>
<dbReference type="InterPro" id="IPR050485">
    <property type="entry name" value="Proline_metab_enzyme"/>
</dbReference>
<comment type="caution">
    <text evidence="12">The sequence shown here is derived from an EMBL/GenBank/DDBJ whole genome shotgun (WGS) entry which is preliminary data.</text>
</comment>
<evidence type="ECO:0000259" key="11">
    <source>
        <dbReference type="Pfam" id="PF00171"/>
    </source>
</evidence>
<proteinExistence type="inferred from homology"/>
<evidence type="ECO:0000256" key="7">
    <source>
        <dbReference type="PROSITE-ProRule" id="PRU10007"/>
    </source>
</evidence>
<dbReference type="InterPro" id="IPR016160">
    <property type="entry name" value="Ald_DH_CS_CYS"/>
</dbReference>
<dbReference type="InterPro" id="IPR029510">
    <property type="entry name" value="Ald_DH_CS_GLU"/>
</dbReference>